<evidence type="ECO:0000313" key="2">
    <source>
        <dbReference type="Proteomes" id="UP000297025"/>
    </source>
</evidence>
<protein>
    <submittedName>
        <fullName evidence="1">Uncharacterized protein</fullName>
    </submittedName>
</protein>
<evidence type="ECO:0000313" key="1">
    <source>
        <dbReference type="EMBL" id="QCC77759.1"/>
    </source>
</evidence>
<accession>A0A4P7UG71</accession>
<sequence length="101" mass="10630">MSYEVTATISGLPVDAVATFDVSDEGIYLYGTSTPGCSSFFGGPVRCTLIGTGAPQVVKFTVIRISGSPVLTMRVASDQVDDADLSNNSVDLHLHRDSTDD</sequence>
<dbReference type="AlphaFoldDB" id="A0A4P7UG71"/>
<dbReference type="RefSeq" id="WP_135832802.1">
    <property type="nucleotide sequence ID" value="NZ_CP038462.1"/>
</dbReference>
<name>A0A4P7UG71_9ACTN</name>
<reference evidence="1 2" key="1">
    <citation type="journal article" date="2008" name="Int. J. Syst. Evol. Microbiol.">
        <title>Nocardioides daphniae sp. nov., isolated from Daphnia cucullata (Crustacea: Cladocera).</title>
        <authorList>
            <person name="Toth E.M."/>
            <person name="Keki Z."/>
            <person name="Homonnay Z.G."/>
            <person name="Borsodi A.K."/>
            <person name="Marialigeti K."/>
            <person name="Schumann P."/>
        </authorList>
    </citation>
    <scope>NUCLEOTIDE SEQUENCE [LARGE SCALE GENOMIC DNA]</scope>
    <source>
        <strain evidence="1 2">JCM 16608</strain>
    </source>
</reference>
<dbReference type="Proteomes" id="UP000297025">
    <property type="component" value="Chromosome"/>
</dbReference>
<dbReference type="KEGG" id="ndp:E2C04_12215"/>
<organism evidence="1 2">
    <name type="scientific">Nocardioides daphniae</name>
    <dbReference type="NCBI Taxonomy" id="402297"/>
    <lineage>
        <taxon>Bacteria</taxon>
        <taxon>Bacillati</taxon>
        <taxon>Actinomycetota</taxon>
        <taxon>Actinomycetes</taxon>
        <taxon>Propionibacteriales</taxon>
        <taxon>Nocardioidaceae</taxon>
        <taxon>Nocardioides</taxon>
    </lineage>
</organism>
<dbReference type="EMBL" id="CP038462">
    <property type="protein sequence ID" value="QCC77759.1"/>
    <property type="molecule type" value="Genomic_DNA"/>
</dbReference>
<gene>
    <name evidence="1" type="ORF">E2C04_12215</name>
</gene>
<proteinExistence type="predicted"/>